<dbReference type="AlphaFoldDB" id="A0A2J7QKI6"/>
<accession>A0A2J7QKI6</accession>
<evidence type="ECO:0000313" key="10">
    <source>
        <dbReference type="EMBL" id="PNF29079.1"/>
    </source>
</evidence>
<organism evidence="10 11">
    <name type="scientific">Cryptotermes secundus</name>
    <dbReference type="NCBI Taxonomy" id="105785"/>
    <lineage>
        <taxon>Eukaryota</taxon>
        <taxon>Metazoa</taxon>
        <taxon>Ecdysozoa</taxon>
        <taxon>Arthropoda</taxon>
        <taxon>Hexapoda</taxon>
        <taxon>Insecta</taxon>
        <taxon>Pterygota</taxon>
        <taxon>Neoptera</taxon>
        <taxon>Polyneoptera</taxon>
        <taxon>Dictyoptera</taxon>
        <taxon>Blattodea</taxon>
        <taxon>Blattoidea</taxon>
        <taxon>Termitoidae</taxon>
        <taxon>Kalotermitidae</taxon>
        <taxon>Cryptotermitinae</taxon>
        <taxon>Cryptotermes</taxon>
    </lineage>
</organism>
<evidence type="ECO:0000256" key="3">
    <source>
        <dbReference type="ARBA" id="ARBA00021602"/>
    </source>
</evidence>
<dbReference type="Proteomes" id="UP000235965">
    <property type="component" value="Unassembled WGS sequence"/>
</dbReference>
<evidence type="ECO:0000256" key="2">
    <source>
        <dbReference type="ARBA" id="ARBA00010500"/>
    </source>
</evidence>
<dbReference type="GO" id="GO:0036064">
    <property type="term" value="C:ciliary basal body"/>
    <property type="evidence" value="ECO:0007669"/>
    <property type="project" value="TreeGrafter"/>
</dbReference>
<reference evidence="10 11" key="1">
    <citation type="submission" date="2017-12" db="EMBL/GenBank/DDBJ databases">
        <title>Hemimetabolous genomes reveal molecular basis of termite eusociality.</title>
        <authorList>
            <person name="Harrison M.C."/>
            <person name="Jongepier E."/>
            <person name="Robertson H.M."/>
            <person name="Arning N."/>
            <person name="Bitard-Feildel T."/>
            <person name="Chao H."/>
            <person name="Childers C.P."/>
            <person name="Dinh H."/>
            <person name="Doddapaneni H."/>
            <person name="Dugan S."/>
            <person name="Gowin J."/>
            <person name="Greiner C."/>
            <person name="Han Y."/>
            <person name="Hu H."/>
            <person name="Hughes D.S.T."/>
            <person name="Huylmans A.-K."/>
            <person name="Kemena C."/>
            <person name="Kremer L.P.M."/>
            <person name="Lee S.L."/>
            <person name="Lopez-Ezquerra A."/>
            <person name="Mallet L."/>
            <person name="Monroy-Kuhn J.M."/>
            <person name="Moser A."/>
            <person name="Murali S.C."/>
            <person name="Muzny D.M."/>
            <person name="Otani S."/>
            <person name="Piulachs M.-D."/>
            <person name="Poelchau M."/>
            <person name="Qu J."/>
            <person name="Schaub F."/>
            <person name="Wada-Katsumata A."/>
            <person name="Worley K.C."/>
            <person name="Xie Q."/>
            <person name="Ylla G."/>
            <person name="Poulsen M."/>
            <person name="Gibbs R.A."/>
            <person name="Schal C."/>
            <person name="Richards S."/>
            <person name="Belles X."/>
            <person name="Korb J."/>
            <person name="Bornberg-Bauer E."/>
        </authorList>
    </citation>
    <scope>NUCLEOTIDE SEQUENCE [LARGE SCALE GENOMIC DNA]</scope>
    <source>
        <tissue evidence="10">Whole body</tissue>
    </source>
</reference>
<comment type="caution">
    <text evidence="10">The sequence shown here is derived from an EMBL/GenBank/DDBJ whole genome shotgun (WGS) entry which is preliminary data.</text>
</comment>
<gene>
    <name evidence="10" type="ORF">B7P43_G12630</name>
</gene>
<comment type="similarity">
    <text evidence="2">Belongs to the CFAP206 family.</text>
</comment>
<dbReference type="PANTHER" id="PTHR21442:SF0">
    <property type="entry name" value="CILIA- AND FLAGELLA-ASSOCIATED PROTEIN 206"/>
    <property type="match status" value="1"/>
</dbReference>
<dbReference type="STRING" id="105785.A0A2J7QKI6"/>
<keyword evidence="8" id="KW-0966">Cell projection</keyword>
<comment type="function">
    <text evidence="9">Essential for sperm motility and is involved in the regulation of the beating frequency of motile cilia on the epithelial cells of the respiratory tract. Required for the establishment of radial spokes in sperm flagella.</text>
</comment>
<keyword evidence="7" id="KW-0206">Cytoskeleton</keyword>
<dbReference type="GO" id="GO:0030030">
    <property type="term" value="P:cell projection organization"/>
    <property type="evidence" value="ECO:0007669"/>
    <property type="project" value="UniProtKB-KW"/>
</dbReference>
<name>A0A2J7QKI6_9NEOP</name>
<dbReference type="GO" id="GO:0003356">
    <property type="term" value="P:regulation of cilium beat frequency"/>
    <property type="evidence" value="ECO:0007669"/>
    <property type="project" value="TreeGrafter"/>
</dbReference>
<dbReference type="PANTHER" id="PTHR21442">
    <property type="entry name" value="CILIA- AND FLAGELLA-ASSOCIATED PROTEIN 206"/>
    <property type="match status" value="1"/>
</dbReference>
<dbReference type="InParanoid" id="A0A2J7QKI6"/>
<evidence type="ECO:0000256" key="4">
    <source>
        <dbReference type="ARBA" id="ARBA00022490"/>
    </source>
</evidence>
<evidence type="ECO:0000256" key="5">
    <source>
        <dbReference type="ARBA" id="ARBA00022794"/>
    </source>
</evidence>
<dbReference type="Pfam" id="PF12018">
    <property type="entry name" value="FAP206"/>
    <property type="match status" value="1"/>
</dbReference>
<evidence type="ECO:0000256" key="9">
    <source>
        <dbReference type="ARBA" id="ARBA00045321"/>
    </source>
</evidence>
<keyword evidence="6" id="KW-0969">Cilium</keyword>
<evidence type="ECO:0000313" key="11">
    <source>
        <dbReference type="Proteomes" id="UP000235965"/>
    </source>
</evidence>
<evidence type="ECO:0000256" key="1">
    <source>
        <dbReference type="ARBA" id="ARBA00004430"/>
    </source>
</evidence>
<evidence type="ECO:0000256" key="7">
    <source>
        <dbReference type="ARBA" id="ARBA00023212"/>
    </source>
</evidence>
<sequence length="256" mass="28952">MVFLSNINNLAWNLQKYLQVLEYTDEGVVKQMIGNTQVLTDEARLKATTGLKIDSTGIKCEVLYPAQVTDFDKIPLQYLGFCAWSLVEGLGALIPGNPNMGVCQWKGNYYAFSSPVTAAEFGQDPDKYVMSLLNLMKKKPELINLLQLQEQVAAGCVTAELPIKKPEPIIKRNSEIQTEVHPTPSHIDPTYRWNEWDLKRDAIKLANILKCKTKSVQTEPSYQKMTIGLQAKPSKSQEVQTIQDRKFNIPELQMFI</sequence>
<evidence type="ECO:0000256" key="6">
    <source>
        <dbReference type="ARBA" id="ARBA00023069"/>
    </source>
</evidence>
<keyword evidence="5" id="KW-0970">Cilium biogenesis/degradation</keyword>
<keyword evidence="11" id="KW-1185">Reference proteome</keyword>
<dbReference type="GO" id="GO:0005930">
    <property type="term" value="C:axoneme"/>
    <property type="evidence" value="ECO:0007669"/>
    <property type="project" value="UniProtKB-SubCell"/>
</dbReference>
<dbReference type="InterPro" id="IPR021897">
    <property type="entry name" value="FAP206"/>
</dbReference>
<dbReference type="EMBL" id="NEVH01013262">
    <property type="protein sequence ID" value="PNF29079.1"/>
    <property type="molecule type" value="Genomic_DNA"/>
</dbReference>
<protein>
    <recommendedName>
        <fullName evidence="3">Cilia- and flagella-associated protein 206</fullName>
    </recommendedName>
</protein>
<evidence type="ECO:0000256" key="8">
    <source>
        <dbReference type="ARBA" id="ARBA00023273"/>
    </source>
</evidence>
<proteinExistence type="inferred from homology"/>
<dbReference type="OrthoDB" id="10251073at2759"/>
<comment type="subcellular location">
    <subcellularLocation>
        <location evidence="1">Cytoplasm</location>
        <location evidence="1">Cytoskeleton</location>
        <location evidence="1">Cilium axoneme</location>
    </subcellularLocation>
</comment>
<keyword evidence="4" id="KW-0963">Cytoplasm</keyword>